<dbReference type="AlphaFoldDB" id="K9WH71"/>
<dbReference type="Gene3D" id="1.20.5.860">
    <property type="entry name" value="Photosystem II cytochrome b559, alpha subunit"/>
    <property type="match status" value="1"/>
</dbReference>
<keyword evidence="2" id="KW-1185">Reference proteome</keyword>
<dbReference type="Proteomes" id="UP000010471">
    <property type="component" value="Chromosome"/>
</dbReference>
<evidence type="ECO:0000313" key="2">
    <source>
        <dbReference type="Proteomes" id="UP000010471"/>
    </source>
</evidence>
<dbReference type="InterPro" id="IPR037025">
    <property type="entry name" value="PSII_cyt_b559_asu_sf"/>
</dbReference>
<dbReference type="GO" id="GO:0009523">
    <property type="term" value="C:photosystem II"/>
    <property type="evidence" value="ECO:0007669"/>
    <property type="project" value="InterPro"/>
</dbReference>
<dbReference type="GO" id="GO:0009767">
    <property type="term" value="P:photosynthetic electron transport chain"/>
    <property type="evidence" value="ECO:0007669"/>
    <property type="project" value="InterPro"/>
</dbReference>
<gene>
    <name evidence="1" type="ORF">Mic7113_3826</name>
</gene>
<sequence length="45" mass="4994">MPKELVVLLLFFLVAYVVASGLEYGTFGVPRPTEYFTPEVIESNG</sequence>
<protein>
    <submittedName>
        <fullName evidence="1">Uncharacterized protein</fullName>
    </submittedName>
</protein>
<dbReference type="EMBL" id="CP003630">
    <property type="protein sequence ID" value="AFZ19543.1"/>
    <property type="molecule type" value="Genomic_DNA"/>
</dbReference>
<dbReference type="SUPFAM" id="SSF161045">
    <property type="entry name" value="Cytochrome b559 subunits"/>
    <property type="match status" value="1"/>
</dbReference>
<proteinExistence type="predicted"/>
<evidence type="ECO:0000313" key="1">
    <source>
        <dbReference type="EMBL" id="AFZ19543.1"/>
    </source>
</evidence>
<dbReference type="HOGENOM" id="CLU_3202080_0_0_3"/>
<accession>K9WH71</accession>
<name>K9WH71_9CYAN</name>
<dbReference type="GO" id="GO:0020037">
    <property type="term" value="F:heme binding"/>
    <property type="evidence" value="ECO:0007669"/>
    <property type="project" value="InterPro"/>
</dbReference>
<dbReference type="KEGG" id="mic:Mic7113_3826"/>
<dbReference type="STRING" id="1173027.Mic7113_3826"/>
<reference evidence="1 2" key="1">
    <citation type="submission" date="2012-06" db="EMBL/GenBank/DDBJ databases">
        <title>Finished chromosome of genome of Microcoleus sp. PCC 7113.</title>
        <authorList>
            <consortium name="US DOE Joint Genome Institute"/>
            <person name="Gugger M."/>
            <person name="Coursin T."/>
            <person name="Rippka R."/>
            <person name="Tandeau De Marsac N."/>
            <person name="Huntemann M."/>
            <person name="Wei C.-L."/>
            <person name="Han J."/>
            <person name="Detter J.C."/>
            <person name="Han C."/>
            <person name="Tapia R."/>
            <person name="Chen A."/>
            <person name="Kyrpides N."/>
            <person name="Mavromatis K."/>
            <person name="Markowitz V."/>
            <person name="Szeto E."/>
            <person name="Ivanova N."/>
            <person name="Pagani I."/>
            <person name="Pati A."/>
            <person name="Goodwin L."/>
            <person name="Nordberg H.P."/>
            <person name="Cantor M.N."/>
            <person name="Hua S.X."/>
            <person name="Woyke T."/>
            <person name="Kerfeld C.A."/>
        </authorList>
    </citation>
    <scope>NUCLEOTIDE SEQUENCE [LARGE SCALE GENOMIC DNA]</scope>
    <source>
        <strain evidence="1 2">PCC 7113</strain>
    </source>
</reference>
<organism evidence="1 2">
    <name type="scientific">Allocoleopsis franciscana PCC 7113</name>
    <dbReference type="NCBI Taxonomy" id="1173027"/>
    <lineage>
        <taxon>Bacteria</taxon>
        <taxon>Bacillati</taxon>
        <taxon>Cyanobacteriota</taxon>
        <taxon>Cyanophyceae</taxon>
        <taxon>Coleofasciculales</taxon>
        <taxon>Coleofasciculaceae</taxon>
        <taxon>Allocoleopsis</taxon>
        <taxon>Allocoleopsis franciscana</taxon>
    </lineage>
</organism>